<organism evidence="5 6">
    <name type="scientific">Tetraparma gracilis</name>
    <dbReference type="NCBI Taxonomy" id="2962635"/>
    <lineage>
        <taxon>Eukaryota</taxon>
        <taxon>Sar</taxon>
        <taxon>Stramenopiles</taxon>
        <taxon>Ochrophyta</taxon>
        <taxon>Bolidophyceae</taxon>
        <taxon>Parmales</taxon>
        <taxon>Triparmaceae</taxon>
        <taxon>Tetraparma</taxon>
    </lineage>
</organism>
<dbReference type="InterPro" id="IPR008854">
    <property type="entry name" value="TPMT"/>
</dbReference>
<keyword evidence="6" id="KW-1185">Reference proteome</keyword>
<evidence type="ECO:0000313" key="6">
    <source>
        <dbReference type="Proteomes" id="UP001165060"/>
    </source>
</evidence>
<comment type="caution">
    <text evidence="5">The sequence shown here is derived from an EMBL/GenBank/DDBJ whole genome shotgun (WGS) entry which is preliminary data.</text>
</comment>
<sequence length="205" mass="22091">MTHPGADPSWEAMWSRGLAKDSAFDVAGPSQALVAVLPNMKIGPTLVPGAGRSYDAWALAKAGRAVTAVDLSPTAVAEARKELCGREPRSVEVVQGDFFEMELPTQHFACIWDCTFLCALSPDSRERWAARTAALLAPDGELWSLVFPIIEKVGGPPYALSVDLVSSLLEPHGLLPEEVVEMPNGTHMPRLPAAGNTVVKYCRRK</sequence>
<reference evidence="5 6" key="1">
    <citation type="journal article" date="2023" name="Commun. Biol.">
        <title>Genome analysis of Parmales, the sister group of diatoms, reveals the evolutionary specialization of diatoms from phago-mixotrophs to photoautotrophs.</title>
        <authorList>
            <person name="Ban H."/>
            <person name="Sato S."/>
            <person name="Yoshikawa S."/>
            <person name="Yamada K."/>
            <person name="Nakamura Y."/>
            <person name="Ichinomiya M."/>
            <person name="Sato N."/>
            <person name="Blanc-Mathieu R."/>
            <person name="Endo H."/>
            <person name="Kuwata A."/>
            <person name="Ogata H."/>
        </authorList>
    </citation>
    <scope>NUCLEOTIDE SEQUENCE [LARGE SCALE GENOMIC DNA]</scope>
</reference>
<dbReference type="InterPro" id="IPR029063">
    <property type="entry name" value="SAM-dependent_MTases_sf"/>
</dbReference>
<dbReference type="EMBL" id="BRYB01003357">
    <property type="protein sequence ID" value="GMI35291.1"/>
    <property type="molecule type" value="Genomic_DNA"/>
</dbReference>
<protein>
    <recommendedName>
        <fullName evidence="7">Thiopurine S-methyltransferase</fullName>
    </recommendedName>
</protein>
<dbReference type="Gene3D" id="3.40.50.150">
    <property type="entry name" value="Vaccinia Virus protein VP39"/>
    <property type="match status" value="1"/>
</dbReference>
<evidence type="ECO:0000256" key="3">
    <source>
        <dbReference type="ARBA" id="ARBA00022679"/>
    </source>
</evidence>
<keyword evidence="1" id="KW-0597">Phosphoprotein</keyword>
<evidence type="ECO:0008006" key="7">
    <source>
        <dbReference type="Google" id="ProtNLM"/>
    </source>
</evidence>
<dbReference type="PANTHER" id="PTHR32183">
    <property type="match status" value="1"/>
</dbReference>
<dbReference type="Proteomes" id="UP001165060">
    <property type="component" value="Unassembled WGS sequence"/>
</dbReference>
<accession>A0ABQ6MX79</accession>
<evidence type="ECO:0000256" key="2">
    <source>
        <dbReference type="ARBA" id="ARBA00022603"/>
    </source>
</evidence>
<dbReference type="PROSITE" id="PS51585">
    <property type="entry name" value="SAM_MT_TPMT"/>
    <property type="match status" value="1"/>
</dbReference>
<dbReference type="PANTHER" id="PTHR32183:SF6">
    <property type="entry name" value="CYSTEINE SULFINATE DESULFINASE_CYSTEINE DESULFURASE AND RELATED ENZYMES"/>
    <property type="match status" value="1"/>
</dbReference>
<dbReference type="CDD" id="cd02440">
    <property type="entry name" value="AdoMet_MTases"/>
    <property type="match status" value="1"/>
</dbReference>
<keyword evidence="3" id="KW-0808">Transferase</keyword>
<keyword evidence="4" id="KW-0949">S-adenosyl-L-methionine</keyword>
<evidence type="ECO:0000256" key="1">
    <source>
        <dbReference type="ARBA" id="ARBA00022553"/>
    </source>
</evidence>
<proteinExistence type="predicted"/>
<keyword evidence="2" id="KW-0489">Methyltransferase</keyword>
<dbReference type="Pfam" id="PF05724">
    <property type="entry name" value="TPMT"/>
    <property type="match status" value="1"/>
</dbReference>
<dbReference type="SUPFAM" id="SSF53335">
    <property type="entry name" value="S-adenosyl-L-methionine-dependent methyltransferases"/>
    <property type="match status" value="1"/>
</dbReference>
<evidence type="ECO:0000313" key="5">
    <source>
        <dbReference type="EMBL" id="GMI35291.1"/>
    </source>
</evidence>
<gene>
    <name evidence="5" type="ORF">TeGR_g7841</name>
</gene>
<evidence type="ECO:0000256" key="4">
    <source>
        <dbReference type="ARBA" id="ARBA00022691"/>
    </source>
</evidence>
<name>A0ABQ6MX79_9STRA</name>